<accession>A0A1F8AQV3</accession>
<protein>
    <submittedName>
        <fullName evidence="1">AmmeMemoRadiSam system protein B</fullName>
    </submittedName>
</protein>
<dbReference type="Proteomes" id="UP000178603">
    <property type="component" value="Unassembled WGS sequence"/>
</dbReference>
<dbReference type="Gene3D" id="3.40.830.10">
    <property type="entry name" value="LigB-like"/>
    <property type="match status" value="1"/>
</dbReference>
<gene>
    <name evidence="1" type="ORF">A3E44_00485</name>
</gene>
<dbReference type="InterPro" id="IPR002737">
    <property type="entry name" value="MEMO1_fam"/>
</dbReference>
<dbReference type="EMBL" id="MGGW01000017">
    <property type="protein sequence ID" value="OGM54146.1"/>
    <property type="molecule type" value="Genomic_DNA"/>
</dbReference>
<sequence>MKKITYIRFIVLGLVILFATLLNKTAPFGQVKGLSDSAKNKAIRGLVIPHHGLAGGLITESIELLRQNRNDYQILVIIGPNHFYKESYTLTSSTKLQDTAVDSEFIEKLKEMFPKTVLDQDIVGAEHAVTTAASYFTEYFPKSRIIPLVISPYFTEESLRTIADFLSQNLPRNTLYVASVDFSHNLLTDESLVNNEESIKTIRSFDFPTLFKYTDSHMDSPASVALVMLVMQNLKTTNWTTVESLHSGLILNDPTIQGTSYVTGIFY</sequence>
<proteinExistence type="predicted"/>
<evidence type="ECO:0000313" key="1">
    <source>
        <dbReference type="EMBL" id="OGM54146.1"/>
    </source>
</evidence>
<evidence type="ECO:0000313" key="2">
    <source>
        <dbReference type="Proteomes" id="UP000178603"/>
    </source>
</evidence>
<dbReference type="Pfam" id="PF01875">
    <property type="entry name" value="Memo"/>
    <property type="match status" value="1"/>
</dbReference>
<dbReference type="AlphaFoldDB" id="A0A1F8AQV3"/>
<comment type="caution">
    <text evidence="1">The sequence shown here is derived from an EMBL/GenBank/DDBJ whole genome shotgun (WGS) entry which is preliminary data.</text>
</comment>
<dbReference type="NCBIfam" id="TIGR04336">
    <property type="entry name" value="AmmeMemoSam_B"/>
    <property type="match status" value="1"/>
</dbReference>
<organism evidence="1 2">
    <name type="scientific">Candidatus Woesebacteria bacterium RIFCSPHIGHO2_12_FULL_41_24</name>
    <dbReference type="NCBI Taxonomy" id="1802510"/>
    <lineage>
        <taxon>Bacteria</taxon>
        <taxon>Candidatus Woeseibacteriota</taxon>
    </lineage>
</organism>
<name>A0A1F8AQV3_9BACT</name>
<reference evidence="1 2" key="1">
    <citation type="journal article" date="2016" name="Nat. Commun.">
        <title>Thousands of microbial genomes shed light on interconnected biogeochemical processes in an aquifer system.</title>
        <authorList>
            <person name="Anantharaman K."/>
            <person name="Brown C.T."/>
            <person name="Hug L.A."/>
            <person name="Sharon I."/>
            <person name="Castelle C.J."/>
            <person name="Probst A.J."/>
            <person name="Thomas B.C."/>
            <person name="Singh A."/>
            <person name="Wilkins M.J."/>
            <person name="Karaoz U."/>
            <person name="Brodie E.L."/>
            <person name="Williams K.H."/>
            <person name="Hubbard S.S."/>
            <person name="Banfield J.F."/>
        </authorList>
    </citation>
    <scope>NUCLEOTIDE SEQUENCE [LARGE SCALE GENOMIC DNA]</scope>
</reference>